<dbReference type="InterPro" id="IPR023468">
    <property type="entry name" value="Riboflavin_kinase"/>
</dbReference>
<dbReference type="OrthoDB" id="9803667at2"/>
<dbReference type="NCBIfam" id="NF004160">
    <property type="entry name" value="PRK05627.1-3"/>
    <property type="match status" value="1"/>
</dbReference>
<dbReference type="UniPathway" id="UPA00277">
    <property type="reaction ID" value="UER00407"/>
</dbReference>
<keyword evidence="10 14" id="KW-0067">ATP-binding</keyword>
<dbReference type="EC" id="2.7.1.26" evidence="14"/>
<dbReference type="STRING" id="1547283.A9C19_10870"/>
<dbReference type="NCBIfam" id="NF004161">
    <property type="entry name" value="PRK05627.1-4"/>
    <property type="match status" value="1"/>
</dbReference>
<dbReference type="GO" id="GO:0009398">
    <property type="term" value="P:FMN biosynthetic process"/>
    <property type="evidence" value="ECO:0007669"/>
    <property type="project" value="UniProtKB-UniRule"/>
</dbReference>
<gene>
    <name evidence="16" type="ORF">A9C19_10870</name>
</gene>
<comment type="catalytic activity">
    <reaction evidence="13 14">
        <text>FMN + ATP + H(+) = FAD + diphosphate</text>
        <dbReference type="Rhea" id="RHEA:17237"/>
        <dbReference type="ChEBI" id="CHEBI:15378"/>
        <dbReference type="ChEBI" id="CHEBI:30616"/>
        <dbReference type="ChEBI" id="CHEBI:33019"/>
        <dbReference type="ChEBI" id="CHEBI:57692"/>
        <dbReference type="ChEBI" id="CHEBI:58210"/>
        <dbReference type="EC" id="2.7.7.2"/>
    </reaction>
</comment>
<evidence type="ECO:0000256" key="12">
    <source>
        <dbReference type="ARBA" id="ARBA00047880"/>
    </source>
</evidence>
<comment type="similarity">
    <text evidence="14">Belongs to the ribF family.</text>
</comment>
<dbReference type="Gene3D" id="3.40.50.620">
    <property type="entry name" value="HUPs"/>
    <property type="match status" value="1"/>
</dbReference>
<dbReference type="NCBIfam" id="TIGR00083">
    <property type="entry name" value="ribF"/>
    <property type="match status" value="1"/>
</dbReference>
<dbReference type="NCBIfam" id="TIGR00125">
    <property type="entry name" value="cyt_tran_rel"/>
    <property type="match status" value="1"/>
</dbReference>
<dbReference type="InterPro" id="IPR015864">
    <property type="entry name" value="FAD_synthase"/>
</dbReference>
<sequence length="315" mass="36231">MKLIKLSHPHHFDKRNFEEMVMALGYFDGVHKGHQEVILRAKETAASLGIKSAVMTFHPHPQVVLRKQSTIDYITPLEDKIMLIENLEVDYLFVVEFSLEFAALLPQQFVDEFIIKLNVKHVVAGFDFTYGHLGKGTMETLPFHSREQFLHTTVEKQTDHDRKISSTLIREVIRSGDMDYAVNLLGRPYSISGLVAHGEKRGRTIGFPTANIEVGPDYLVPPTGVYAIKVLYKGHSYEGVCNIGYKPTFHHEKAAKPSVEVHIFEFNEEIYGDTITVYWYKRIRSEQKFSHVEELIKQIHRDKEAALNFFEKNLV</sequence>
<dbReference type="KEGG" id="bwh:A9C19_10870"/>
<evidence type="ECO:0000256" key="7">
    <source>
        <dbReference type="ARBA" id="ARBA00022741"/>
    </source>
</evidence>
<keyword evidence="9 14" id="KW-0274">FAD</keyword>
<dbReference type="InterPro" id="IPR023465">
    <property type="entry name" value="Riboflavin_kinase_dom_sf"/>
</dbReference>
<dbReference type="InterPro" id="IPR014729">
    <property type="entry name" value="Rossmann-like_a/b/a_fold"/>
</dbReference>
<dbReference type="EMBL" id="CP016020">
    <property type="protein sequence ID" value="APH05213.1"/>
    <property type="molecule type" value="Genomic_DNA"/>
</dbReference>
<dbReference type="Pfam" id="PF01687">
    <property type="entry name" value="Flavokinase"/>
    <property type="match status" value="1"/>
</dbReference>
<dbReference type="PANTHER" id="PTHR22749">
    <property type="entry name" value="RIBOFLAVIN KINASE/FMN ADENYLYLTRANSFERASE"/>
    <property type="match status" value="1"/>
</dbReference>
<name>A0A1L3MSA5_9BACI</name>
<evidence type="ECO:0000256" key="11">
    <source>
        <dbReference type="ARBA" id="ARBA00023268"/>
    </source>
</evidence>
<dbReference type="NCBIfam" id="NF004162">
    <property type="entry name" value="PRK05627.1-5"/>
    <property type="match status" value="1"/>
</dbReference>
<evidence type="ECO:0000256" key="4">
    <source>
        <dbReference type="ARBA" id="ARBA00022643"/>
    </source>
</evidence>
<dbReference type="UniPathway" id="UPA00276">
    <property type="reaction ID" value="UER00406"/>
</dbReference>
<keyword evidence="11" id="KW-0511">Multifunctional enzyme</keyword>
<evidence type="ECO:0000256" key="14">
    <source>
        <dbReference type="PIRNR" id="PIRNR004491"/>
    </source>
</evidence>
<dbReference type="InterPro" id="IPR004821">
    <property type="entry name" value="Cyt_trans-like"/>
</dbReference>
<evidence type="ECO:0000256" key="3">
    <source>
        <dbReference type="ARBA" id="ARBA00022630"/>
    </source>
</evidence>
<dbReference type="GO" id="GO:0009231">
    <property type="term" value="P:riboflavin biosynthetic process"/>
    <property type="evidence" value="ECO:0007669"/>
    <property type="project" value="InterPro"/>
</dbReference>
<dbReference type="InterPro" id="IPR015865">
    <property type="entry name" value="Riboflavin_kinase_bac/euk"/>
</dbReference>
<evidence type="ECO:0000313" key="17">
    <source>
        <dbReference type="Proteomes" id="UP000181936"/>
    </source>
</evidence>
<evidence type="ECO:0000256" key="5">
    <source>
        <dbReference type="ARBA" id="ARBA00022679"/>
    </source>
</evidence>
<dbReference type="SUPFAM" id="SSF52374">
    <property type="entry name" value="Nucleotidylyl transferase"/>
    <property type="match status" value="1"/>
</dbReference>
<dbReference type="AlphaFoldDB" id="A0A1L3MSA5"/>
<dbReference type="SMART" id="SM00904">
    <property type="entry name" value="Flavokinase"/>
    <property type="match status" value="1"/>
</dbReference>
<accession>A0A1L3MSA5</accession>
<organism evidence="16 17">
    <name type="scientific">Bacillus weihaiensis</name>
    <dbReference type="NCBI Taxonomy" id="1547283"/>
    <lineage>
        <taxon>Bacteria</taxon>
        <taxon>Bacillati</taxon>
        <taxon>Bacillota</taxon>
        <taxon>Bacilli</taxon>
        <taxon>Bacillales</taxon>
        <taxon>Bacillaceae</taxon>
        <taxon>Bacillus</taxon>
    </lineage>
</organism>
<dbReference type="SUPFAM" id="SSF82114">
    <property type="entry name" value="Riboflavin kinase-like"/>
    <property type="match status" value="1"/>
</dbReference>
<dbReference type="GO" id="GO:0005524">
    <property type="term" value="F:ATP binding"/>
    <property type="evidence" value="ECO:0007669"/>
    <property type="project" value="UniProtKB-UniRule"/>
</dbReference>
<dbReference type="CDD" id="cd02064">
    <property type="entry name" value="FAD_synthetase_N"/>
    <property type="match status" value="1"/>
</dbReference>
<keyword evidence="7 14" id="KW-0547">Nucleotide-binding</keyword>
<proteinExistence type="inferred from homology"/>
<keyword evidence="3 14" id="KW-0285">Flavoprotein</keyword>
<dbReference type="GO" id="GO:0003919">
    <property type="term" value="F:FMN adenylyltransferase activity"/>
    <property type="evidence" value="ECO:0007669"/>
    <property type="project" value="UniProtKB-UniRule"/>
</dbReference>
<keyword evidence="5 14" id="KW-0808">Transferase</keyword>
<evidence type="ECO:0000256" key="9">
    <source>
        <dbReference type="ARBA" id="ARBA00022827"/>
    </source>
</evidence>
<dbReference type="FunFam" id="3.40.50.620:FF:000021">
    <property type="entry name" value="Riboflavin biosynthesis protein"/>
    <property type="match status" value="1"/>
</dbReference>
<evidence type="ECO:0000259" key="15">
    <source>
        <dbReference type="SMART" id="SM00904"/>
    </source>
</evidence>
<dbReference type="Pfam" id="PF06574">
    <property type="entry name" value="FAD_syn"/>
    <property type="match status" value="1"/>
</dbReference>
<keyword evidence="17" id="KW-1185">Reference proteome</keyword>
<keyword evidence="8 14" id="KW-0418">Kinase</keyword>
<dbReference type="Proteomes" id="UP000181936">
    <property type="component" value="Chromosome"/>
</dbReference>
<evidence type="ECO:0000256" key="1">
    <source>
        <dbReference type="ARBA" id="ARBA00004726"/>
    </source>
</evidence>
<comment type="pathway">
    <text evidence="1 14">Cofactor biosynthesis; FAD biosynthesis; FAD from FMN: step 1/1.</text>
</comment>
<evidence type="ECO:0000256" key="8">
    <source>
        <dbReference type="ARBA" id="ARBA00022777"/>
    </source>
</evidence>
<dbReference type="GO" id="GO:0008531">
    <property type="term" value="F:riboflavin kinase activity"/>
    <property type="evidence" value="ECO:0007669"/>
    <property type="project" value="UniProtKB-UniRule"/>
</dbReference>
<dbReference type="FunFam" id="2.40.30.30:FF:000004">
    <property type="entry name" value="Riboflavin biosynthesis protein"/>
    <property type="match status" value="1"/>
</dbReference>
<reference evidence="16 17" key="1">
    <citation type="journal article" date="2016" name="Sci. Rep.">
        <title>Complete genome sequence and transcriptomic analysis of a novel marine strain Bacillus weihaiensis reveals the mechanism of brown algae degradation.</title>
        <authorList>
            <person name="Zhu Y."/>
            <person name="Chen P."/>
            <person name="Bao Y."/>
            <person name="Men Y."/>
            <person name="Zeng Y."/>
            <person name="Yang J."/>
            <person name="Sun J."/>
            <person name="Sun Y."/>
        </authorList>
    </citation>
    <scope>NUCLEOTIDE SEQUENCE [LARGE SCALE GENOMIC DNA]</scope>
    <source>
        <strain evidence="16 17">Alg07</strain>
    </source>
</reference>
<comment type="catalytic activity">
    <reaction evidence="12 14">
        <text>riboflavin + ATP = FMN + ADP + H(+)</text>
        <dbReference type="Rhea" id="RHEA:14357"/>
        <dbReference type="ChEBI" id="CHEBI:15378"/>
        <dbReference type="ChEBI" id="CHEBI:30616"/>
        <dbReference type="ChEBI" id="CHEBI:57986"/>
        <dbReference type="ChEBI" id="CHEBI:58210"/>
        <dbReference type="ChEBI" id="CHEBI:456216"/>
        <dbReference type="EC" id="2.7.1.26"/>
    </reaction>
</comment>
<protein>
    <recommendedName>
        <fullName evidence="14">Riboflavin biosynthesis protein</fullName>
    </recommendedName>
    <domain>
        <recommendedName>
            <fullName evidence="14">Riboflavin kinase</fullName>
            <ecNumber evidence="14">2.7.1.26</ecNumber>
        </recommendedName>
        <alternativeName>
            <fullName evidence="14">Flavokinase</fullName>
        </alternativeName>
    </domain>
    <domain>
        <recommendedName>
            <fullName evidence="14">FMN adenylyltransferase</fullName>
            <ecNumber evidence="14">2.7.7.2</ecNumber>
        </recommendedName>
        <alternativeName>
            <fullName evidence="14">FAD pyrophosphorylase</fullName>
        </alternativeName>
        <alternativeName>
            <fullName evidence="14">FAD synthase</fullName>
        </alternativeName>
    </domain>
</protein>
<evidence type="ECO:0000256" key="13">
    <source>
        <dbReference type="ARBA" id="ARBA00049494"/>
    </source>
</evidence>
<evidence type="ECO:0000256" key="2">
    <source>
        <dbReference type="ARBA" id="ARBA00005201"/>
    </source>
</evidence>
<evidence type="ECO:0000256" key="6">
    <source>
        <dbReference type="ARBA" id="ARBA00022695"/>
    </source>
</evidence>
<dbReference type="GO" id="GO:0006747">
    <property type="term" value="P:FAD biosynthetic process"/>
    <property type="evidence" value="ECO:0007669"/>
    <property type="project" value="UniProtKB-UniRule"/>
</dbReference>
<keyword evidence="6 14" id="KW-0548">Nucleotidyltransferase</keyword>
<dbReference type="EC" id="2.7.7.2" evidence="14"/>
<dbReference type="PIRSF" id="PIRSF004491">
    <property type="entry name" value="FAD_Synth"/>
    <property type="match status" value="1"/>
</dbReference>
<dbReference type="PANTHER" id="PTHR22749:SF6">
    <property type="entry name" value="RIBOFLAVIN KINASE"/>
    <property type="match status" value="1"/>
</dbReference>
<comment type="pathway">
    <text evidence="2 14">Cofactor biosynthesis; FMN biosynthesis; FMN from riboflavin (ATP route): step 1/1.</text>
</comment>
<dbReference type="RefSeq" id="WP_072580006.1">
    <property type="nucleotide sequence ID" value="NZ_CP016020.1"/>
</dbReference>
<dbReference type="InterPro" id="IPR002606">
    <property type="entry name" value="Riboflavin_kinase_bac"/>
</dbReference>
<evidence type="ECO:0000313" key="16">
    <source>
        <dbReference type="EMBL" id="APH05213.1"/>
    </source>
</evidence>
<dbReference type="Gene3D" id="2.40.30.30">
    <property type="entry name" value="Riboflavin kinase-like"/>
    <property type="match status" value="1"/>
</dbReference>
<keyword evidence="4 14" id="KW-0288">FMN</keyword>
<evidence type="ECO:0000256" key="10">
    <source>
        <dbReference type="ARBA" id="ARBA00022840"/>
    </source>
</evidence>
<feature type="domain" description="Riboflavin kinase" evidence="15">
    <location>
        <begin position="184"/>
        <end position="311"/>
    </location>
</feature>